<dbReference type="PRINTS" id="PR00080">
    <property type="entry name" value="SDRFAMILY"/>
</dbReference>
<dbReference type="Proteomes" id="UP000637628">
    <property type="component" value="Unassembled WGS sequence"/>
</dbReference>
<comment type="similarity">
    <text evidence="1">Belongs to the short-chain dehydrogenases/reductases (SDR) family.</text>
</comment>
<proteinExistence type="inferred from homology"/>
<dbReference type="PANTHER" id="PTHR43639:SF1">
    <property type="entry name" value="SHORT-CHAIN DEHYDROGENASE_REDUCTASE FAMILY PROTEIN"/>
    <property type="match status" value="1"/>
</dbReference>
<dbReference type="PRINTS" id="PR00081">
    <property type="entry name" value="GDHRDH"/>
</dbReference>
<gene>
    <name evidence="3" type="ORF">Adu01nite_89450</name>
</gene>
<dbReference type="PANTHER" id="PTHR43639">
    <property type="entry name" value="OXIDOREDUCTASE, SHORT-CHAIN DEHYDROGENASE/REDUCTASE FAMILY (AFU_ORTHOLOGUE AFUA_5G02870)"/>
    <property type="match status" value="1"/>
</dbReference>
<reference evidence="3 4" key="1">
    <citation type="submission" date="2021-01" db="EMBL/GenBank/DDBJ databases">
        <title>Whole genome shotgun sequence of Actinoplanes durhamensis NBRC 14914.</title>
        <authorList>
            <person name="Komaki H."/>
            <person name="Tamura T."/>
        </authorList>
    </citation>
    <scope>NUCLEOTIDE SEQUENCE [LARGE SCALE GENOMIC DNA]</scope>
    <source>
        <strain evidence="3 4">NBRC 14914</strain>
    </source>
</reference>
<protein>
    <submittedName>
        <fullName evidence="3">Short-chain dehydrogenase</fullName>
    </submittedName>
</protein>
<evidence type="ECO:0000313" key="4">
    <source>
        <dbReference type="Proteomes" id="UP000637628"/>
    </source>
</evidence>
<organism evidence="3 4">
    <name type="scientific">Paractinoplanes durhamensis</name>
    <dbReference type="NCBI Taxonomy" id="113563"/>
    <lineage>
        <taxon>Bacteria</taxon>
        <taxon>Bacillati</taxon>
        <taxon>Actinomycetota</taxon>
        <taxon>Actinomycetes</taxon>
        <taxon>Micromonosporales</taxon>
        <taxon>Micromonosporaceae</taxon>
        <taxon>Paractinoplanes</taxon>
    </lineage>
</organism>
<dbReference type="SUPFAM" id="SSF51735">
    <property type="entry name" value="NAD(P)-binding Rossmann-fold domains"/>
    <property type="match status" value="1"/>
</dbReference>
<dbReference type="RefSeq" id="WP_203735432.1">
    <property type="nucleotide sequence ID" value="NZ_BAAATX010000039.1"/>
</dbReference>
<dbReference type="CDD" id="cd05233">
    <property type="entry name" value="SDR_c"/>
    <property type="match status" value="1"/>
</dbReference>
<accession>A0ABQ3ZCS5</accession>
<dbReference type="InterPro" id="IPR020904">
    <property type="entry name" value="Sc_DH/Rdtase_CS"/>
</dbReference>
<keyword evidence="2" id="KW-0560">Oxidoreductase</keyword>
<dbReference type="EMBL" id="BOML01000085">
    <property type="protein sequence ID" value="GIE07595.1"/>
    <property type="molecule type" value="Genomic_DNA"/>
</dbReference>
<dbReference type="InterPro" id="IPR036291">
    <property type="entry name" value="NAD(P)-bd_dom_sf"/>
</dbReference>
<sequence>MTASLTGRTALVTGSTDGIGAAIARTLADAGAHVVVSGRDTARGEKVVAGIAERGGSATFVRADLAEGGPAVRALAAAAGPVDILVNNAAMLITPAPTADVDEELIDRALAINVKAAFLLTGAIAPAMAARGGGAIVNMGSVNGLGGTARSALYSVTKAAIHSLTMSFADEYAPVGVRVNTVAPGPTMTDKVIGMGEHITAMVARFPSRRASTPDEVAKAVLFLAGDDAANIHGATLSVDGGAAAMAV</sequence>
<keyword evidence="4" id="KW-1185">Reference proteome</keyword>
<dbReference type="InterPro" id="IPR002347">
    <property type="entry name" value="SDR_fam"/>
</dbReference>
<name>A0ABQ3ZCS5_9ACTN</name>
<evidence type="ECO:0000313" key="3">
    <source>
        <dbReference type="EMBL" id="GIE07595.1"/>
    </source>
</evidence>
<dbReference type="Gene3D" id="3.40.50.720">
    <property type="entry name" value="NAD(P)-binding Rossmann-like Domain"/>
    <property type="match status" value="1"/>
</dbReference>
<evidence type="ECO:0000256" key="1">
    <source>
        <dbReference type="ARBA" id="ARBA00006484"/>
    </source>
</evidence>
<comment type="caution">
    <text evidence="3">The sequence shown here is derived from an EMBL/GenBank/DDBJ whole genome shotgun (WGS) entry which is preliminary data.</text>
</comment>
<dbReference type="Pfam" id="PF13561">
    <property type="entry name" value="adh_short_C2"/>
    <property type="match status" value="1"/>
</dbReference>
<dbReference type="PROSITE" id="PS00061">
    <property type="entry name" value="ADH_SHORT"/>
    <property type="match status" value="1"/>
</dbReference>
<evidence type="ECO:0000256" key="2">
    <source>
        <dbReference type="ARBA" id="ARBA00023002"/>
    </source>
</evidence>